<evidence type="ECO:0000313" key="1">
    <source>
        <dbReference type="EMBL" id="KAH3825215.1"/>
    </source>
</evidence>
<keyword evidence="2" id="KW-1185">Reference proteome</keyword>
<accession>A0A9D4JUJ4</accession>
<comment type="caution">
    <text evidence="1">The sequence shown here is derived from an EMBL/GenBank/DDBJ whole genome shotgun (WGS) entry which is preliminary data.</text>
</comment>
<proteinExistence type="predicted"/>
<gene>
    <name evidence="1" type="ORF">DPMN_127089</name>
</gene>
<evidence type="ECO:0000313" key="2">
    <source>
        <dbReference type="Proteomes" id="UP000828390"/>
    </source>
</evidence>
<protein>
    <submittedName>
        <fullName evidence="1">Uncharacterized protein</fullName>
    </submittedName>
</protein>
<reference evidence="1" key="2">
    <citation type="submission" date="2020-11" db="EMBL/GenBank/DDBJ databases">
        <authorList>
            <person name="McCartney M.A."/>
            <person name="Auch B."/>
            <person name="Kono T."/>
            <person name="Mallez S."/>
            <person name="Becker A."/>
            <person name="Gohl D.M."/>
            <person name="Silverstein K.A.T."/>
            <person name="Koren S."/>
            <person name="Bechman K.B."/>
            <person name="Herman A."/>
            <person name="Abrahante J.E."/>
            <person name="Garbe J."/>
        </authorList>
    </citation>
    <scope>NUCLEOTIDE SEQUENCE</scope>
    <source>
        <strain evidence="1">Duluth1</strain>
        <tissue evidence="1">Whole animal</tissue>
    </source>
</reference>
<sequence length="50" mass="5497">MVSCGQYCPSVFLLETDSSAIFESAIEGKYSWLESSIQDRTRTSGSNLCV</sequence>
<name>A0A9D4JUJ4_DREPO</name>
<dbReference type="EMBL" id="JAIWYP010000005">
    <property type="protein sequence ID" value="KAH3825215.1"/>
    <property type="molecule type" value="Genomic_DNA"/>
</dbReference>
<dbReference type="Proteomes" id="UP000828390">
    <property type="component" value="Unassembled WGS sequence"/>
</dbReference>
<organism evidence="1 2">
    <name type="scientific">Dreissena polymorpha</name>
    <name type="common">Zebra mussel</name>
    <name type="synonym">Mytilus polymorpha</name>
    <dbReference type="NCBI Taxonomy" id="45954"/>
    <lineage>
        <taxon>Eukaryota</taxon>
        <taxon>Metazoa</taxon>
        <taxon>Spiralia</taxon>
        <taxon>Lophotrochozoa</taxon>
        <taxon>Mollusca</taxon>
        <taxon>Bivalvia</taxon>
        <taxon>Autobranchia</taxon>
        <taxon>Heteroconchia</taxon>
        <taxon>Euheterodonta</taxon>
        <taxon>Imparidentia</taxon>
        <taxon>Neoheterodontei</taxon>
        <taxon>Myida</taxon>
        <taxon>Dreissenoidea</taxon>
        <taxon>Dreissenidae</taxon>
        <taxon>Dreissena</taxon>
    </lineage>
</organism>
<reference evidence="1" key="1">
    <citation type="journal article" date="2019" name="bioRxiv">
        <title>The Genome of the Zebra Mussel, Dreissena polymorpha: A Resource for Invasive Species Research.</title>
        <authorList>
            <person name="McCartney M.A."/>
            <person name="Auch B."/>
            <person name="Kono T."/>
            <person name="Mallez S."/>
            <person name="Zhang Y."/>
            <person name="Obille A."/>
            <person name="Becker A."/>
            <person name="Abrahante J.E."/>
            <person name="Garbe J."/>
            <person name="Badalamenti J.P."/>
            <person name="Herman A."/>
            <person name="Mangelson H."/>
            <person name="Liachko I."/>
            <person name="Sullivan S."/>
            <person name="Sone E.D."/>
            <person name="Koren S."/>
            <person name="Silverstein K.A.T."/>
            <person name="Beckman K.B."/>
            <person name="Gohl D.M."/>
        </authorList>
    </citation>
    <scope>NUCLEOTIDE SEQUENCE</scope>
    <source>
        <strain evidence="1">Duluth1</strain>
        <tissue evidence="1">Whole animal</tissue>
    </source>
</reference>
<dbReference type="AlphaFoldDB" id="A0A9D4JUJ4"/>